<dbReference type="PANTHER" id="PTHR24100:SF155">
    <property type="entry name" value="CD276 ANTIGEN"/>
    <property type="match status" value="1"/>
</dbReference>
<dbReference type="InterPro" id="IPR013106">
    <property type="entry name" value="Ig_V-set"/>
</dbReference>
<dbReference type="GO" id="GO:0050852">
    <property type="term" value="P:T cell receptor signaling pathway"/>
    <property type="evidence" value="ECO:0007669"/>
    <property type="project" value="TreeGrafter"/>
</dbReference>
<keyword evidence="4 6" id="KW-0472">Membrane</keyword>
<feature type="non-terminal residue" evidence="9">
    <location>
        <position position="1"/>
    </location>
</feature>
<dbReference type="GO" id="GO:0001817">
    <property type="term" value="P:regulation of cytokine production"/>
    <property type="evidence" value="ECO:0007669"/>
    <property type="project" value="TreeGrafter"/>
</dbReference>
<dbReference type="SUPFAM" id="SSF48726">
    <property type="entry name" value="Immunoglobulin"/>
    <property type="match status" value="2"/>
</dbReference>
<proteinExistence type="predicted"/>
<dbReference type="InterPro" id="IPR003599">
    <property type="entry name" value="Ig_sub"/>
</dbReference>
<dbReference type="InterPro" id="IPR053896">
    <property type="entry name" value="BTN3A2-like_Ig-C"/>
</dbReference>
<dbReference type="Proteomes" id="UP001205998">
    <property type="component" value="Unassembled WGS sequence"/>
</dbReference>
<keyword evidence="7" id="KW-0732">Signal</keyword>
<dbReference type="InterPro" id="IPR007110">
    <property type="entry name" value="Ig-like_dom"/>
</dbReference>
<organism evidence="9 10">
    <name type="scientific">Silurus asotus</name>
    <name type="common">Amur catfish</name>
    <name type="synonym">Parasilurus asotus</name>
    <dbReference type="NCBI Taxonomy" id="30991"/>
    <lineage>
        <taxon>Eukaryota</taxon>
        <taxon>Metazoa</taxon>
        <taxon>Chordata</taxon>
        <taxon>Craniata</taxon>
        <taxon>Vertebrata</taxon>
        <taxon>Euteleostomi</taxon>
        <taxon>Actinopterygii</taxon>
        <taxon>Neopterygii</taxon>
        <taxon>Teleostei</taxon>
        <taxon>Ostariophysi</taxon>
        <taxon>Siluriformes</taxon>
        <taxon>Siluridae</taxon>
        <taxon>Silurus</taxon>
    </lineage>
</organism>
<dbReference type="InterPro" id="IPR050504">
    <property type="entry name" value="IgSF_BTN/MOG"/>
</dbReference>
<feature type="transmembrane region" description="Helical" evidence="6">
    <location>
        <begin position="238"/>
        <end position="260"/>
    </location>
</feature>
<sequence>LISLFKFSFLFFFAALEVNVSDFPVVALHGSDTILNCTFSGAKDFTLSELSVFWQLADTQRSVHAYFDKQDRYVDQDERFANRTSLFPSELASGNASLLLRRIRVADEGSYSCFVKADTYGKDSMFMQVAAPYSKPAVTWETDSNPKPGDVVALTCVAYGGYPEAQVLWQDGGGQNLTENVTISPVANEQGLFTIKSILTVVLEPNSTYSCRLTNPLLGDEGHASVTITAQSPVFPQVALWVTIGLAVCLLGLLIALAAVCHRKIKESCEELRA</sequence>
<dbReference type="EMBL" id="MU551594">
    <property type="protein sequence ID" value="KAI5624031.1"/>
    <property type="molecule type" value="Genomic_DNA"/>
</dbReference>
<evidence type="ECO:0000256" key="1">
    <source>
        <dbReference type="ARBA" id="ARBA00004370"/>
    </source>
</evidence>
<evidence type="ECO:0000259" key="8">
    <source>
        <dbReference type="PROSITE" id="PS50835"/>
    </source>
</evidence>
<dbReference type="Pfam" id="PF07686">
    <property type="entry name" value="V-set"/>
    <property type="match status" value="1"/>
</dbReference>
<reference evidence="9" key="1">
    <citation type="submission" date="2018-07" db="EMBL/GenBank/DDBJ databases">
        <title>Comparative genomics of catfishes provides insights into carnivory and benthic adaptation.</title>
        <authorList>
            <person name="Zhang Y."/>
            <person name="Wang D."/>
            <person name="Peng Z."/>
            <person name="Zheng S."/>
            <person name="Shao F."/>
            <person name="Tao W."/>
        </authorList>
    </citation>
    <scope>NUCLEOTIDE SEQUENCE</scope>
    <source>
        <strain evidence="9">Chongqing</strain>
    </source>
</reference>
<gene>
    <name evidence="9" type="ORF">C0J50_16409</name>
</gene>
<evidence type="ECO:0000256" key="3">
    <source>
        <dbReference type="ARBA" id="ARBA00022989"/>
    </source>
</evidence>
<feature type="domain" description="Ig-like" evidence="8">
    <location>
        <begin position="136"/>
        <end position="229"/>
    </location>
</feature>
<feature type="signal peptide" evidence="7">
    <location>
        <begin position="1"/>
        <end position="22"/>
    </location>
</feature>
<dbReference type="FunFam" id="2.60.40.10:FF:000438">
    <property type="entry name" value="CD276 antigen"/>
    <property type="match status" value="1"/>
</dbReference>
<evidence type="ECO:0000256" key="4">
    <source>
        <dbReference type="ARBA" id="ARBA00023136"/>
    </source>
</evidence>
<evidence type="ECO:0000256" key="7">
    <source>
        <dbReference type="SAM" id="SignalP"/>
    </source>
</evidence>
<evidence type="ECO:0000256" key="6">
    <source>
        <dbReference type="SAM" id="Phobius"/>
    </source>
</evidence>
<accession>A0AAD5AWP4</accession>
<dbReference type="FunFam" id="2.60.40.10:FF:000088">
    <property type="entry name" value="Butyrophilin subfamily 1 member A1"/>
    <property type="match status" value="1"/>
</dbReference>
<dbReference type="Gene3D" id="2.60.40.10">
    <property type="entry name" value="Immunoglobulins"/>
    <property type="match status" value="2"/>
</dbReference>
<protein>
    <submittedName>
        <fullName evidence="9">CD276 antigen</fullName>
    </submittedName>
</protein>
<dbReference type="InterPro" id="IPR036179">
    <property type="entry name" value="Ig-like_dom_sf"/>
</dbReference>
<dbReference type="Pfam" id="PF22705">
    <property type="entry name" value="C2-set_3"/>
    <property type="match status" value="1"/>
</dbReference>
<evidence type="ECO:0000256" key="2">
    <source>
        <dbReference type="ARBA" id="ARBA00022692"/>
    </source>
</evidence>
<name>A0AAD5AWP4_SILAS</name>
<dbReference type="GO" id="GO:0009897">
    <property type="term" value="C:external side of plasma membrane"/>
    <property type="evidence" value="ECO:0007669"/>
    <property type="project" value="TreeGrafter"/>
</dbReference>
<dbReference type="PANTHER" id="PTHR24100">
    <property type="entry name" value="BUTYROPHILIN"/>
    <property type="match status" value="1"/>
</dbReference>
<keyword evidence="2 6" id="KW-0812">Transmembrane</keyword>
<comment type="subcellular location">
    <subcellularLocation>
        <location evidence="1">Membrane</location>
    </subcellularLocation>
</comment>
<dbReference type="SMART" id="SM00409">
    <property type="entry name" value="IG"/>
    <property type="match status" value="2"/>
</dbReference>
<dbReference type="GO" id="GO:0005102">
    <property type="term" value="F:signaling receptor binding"/>
    <property type="evidence" value="ECO:0007669"/>
    <property type="project" value="TreeGrafter"/>
</dbReference>
<evidence type="ECO:0000256" key="5">
    <source>
        <dbReference type="ARBA" id="ARBA00023319"/>
    </source>
</evidence>
<evidence type="ECO:0000313" key="10">
    <source>
        <dbReference type="Proteomes" id="UP001205998"/>
    </source>
</evidence>
<evidence type="ECO:0000313" key="9">
    <source>
        <dbReference type="EMBL" id="KAI5624031.1"/>
    </source>
</evidence>
<dbReference type="AlphaFoldDB" id="A0AAD5AWP4"/>
<dbReference type="PROSITE" id="PS50835">
    <property type="entry name" value="IG_LIKE"/>
    <property type="match status" value="2"/>
</dbReference>
<keyword evidence="10" id="KW-1185">Reference proteome</keyword>
<dbReference type="InterPro" id="IPR013783">
    <property type="entry name" value="Ig-like_fold"/>
</dbReference>
<keyword evidence="5" id="KW-0393">Immunoglobulin domain</keyword>
<keyword evidence="3 6" id="KW-1133">Transmembrane helix</keyword>
<comment type="caution">
    <text evidence="9">The sequence shown here is derived from an EMBL/GenBank/DDBJ whole genome shotgun (WGS) entry which is preliminary data.</text>
</comment>
<feature type="non-terminal residue" evidence="9">
    <location>
        <position position="274"/>
    </location>
</feature>
<feature type="domain" description="Ig-like" evidence="8">
    <location>
        <begin position="30"/>
        <end position="130"/>
    </location>
</feature>
<feature type="chain" id="PRO_5041984161" evidence="7">
    <location>
        <begin position="23"/>
        <end position="274"/>
    </location>
</feature>